<dbReference type="HOGENOM" id="CLU_2680999_0_0_10"/>
<protein>
    <submittedName>
        <fullName evidence="1">Uncharacterized protein</fullName>
    </submittedName>
</protein>
<gene>
    <name evidence="1" type="ordered locus">Paes_1563</name>
</gene>
<organism evidence="1 2">
    <name type="scientific">Prosthecochloris aestuarii (strain DSM 271 / SK 413)</name>
    <dbReference type="NCBI Taxonomy" id="290512"/>
    <lineage>
        <taxon>Bacteria</taxon>
        <taxon>Pseudomonadati</taxon>
        <taxon>Chlorobiota</taxon>
        <taxon>Chlorobiia</taxon>
        <taxon>Chlorobiales</taxon>
        <taxon>Chlorobiaceae</taxon>
        <taxon>Prosthecochloris</taxon>
    </lineage>
</organism>
<name>B4S9B1_PROA2</name>
<sequence length="74" mass="8630">MGKRQMIYRSSEIADSDELVGKEVNLLTVARRVWHGRIVAVNQSRVELKDARKGKHSFPIDQIDKIYRDIVTEY</sequence>
<dbReference type="AlphaFoldDB" id="B4S9B1"/>
<accession>B4S9B1</accession>
<dbReference type="RefSeq" id="WP_012506114.1">
    <property type="nucleotide sequence ID" value="NC_011059.1"/>
</dbReference>
<dbReference type="STRING" id="290512.Paes_1563"/>
<dbReference type="eggNOG" id="ENOG5033G53">
    <property type="taxonomic scope" value="Bacteria"/>
</dbReference>
<keyword evidence="2" id="KW-1185">Reference proteome</keyword>
<evidence type="ECO:0000313" key="2">
    <source>
        <dbReference type="Proteomes" id="UP000002725"/>
    </source>
</evidence>
<dbReference type="KEGG" id="paa:Paes_1563"/>
<reference evidence="1" key="1">
    <citation type="submission" date="2008-06" db="EMBL/GenBank/DDBJ databases">
        <title>Complete sequence of chromosome of Prosthecochloris aestuarii DSM 271.</title>
        <authorList>
            <consortium name="US DOE Joint Genome Institute"/>
            <person name="Lucas S."/>
            <person name="Copeland A."/>
            <person name="Lapidus A."/>
            <person name="Glavina del Rio T."/>
            <person name="Dalin E."/>
            <person name="Tice H."/>
            <person name="Bruce D."/>
            <person name="Goodwin L."/>
            <person name="Pitluck S."/>
            <person name="Schmutz J."/>
            <person name="Larimer F."/>
            <person name="Land M."/>
            <person name="Hauser L."/>
            <person name="Kyrpides N."/>
            <person name="Anderson I."/>
            <person name="Liu Z."/>
            <person name="Li T."/>
            <person name="Zhao F."/>
            <person name="Overmann J."/>
            <person name="Bryant D.A."/>
            <person name="Richardson P."/>
        </authorList>
    </citation>
    <scope>NUCLEOTIDE SEQUENCE [LARGE SCALE GENOMIC DNA]</scope>
    <source>
        <strain evidence="1">DSM 271</strain>
    </source>
</reference>
<dbReference type="EMBL" id="CP001108">
    <property type="protein sequence ID" value="ACF46581.1"/>
    <property type="molecule type" value="Genomic_DNA"/>
</dbReference>
<dbReference type="Proteomes" id="UP000002725">
    <property type="component" value="Chromosome"/>
</dbReference>
<evidence type="ECO:0000313" key="1">
    <source>
        <dbReference type="EMBL" id="ACF46581.1"/>
    </source>
</evidence>
<proteinExistence type="predicted"/>